<feature type="transmembrane region" description="Helical" evidence="6">
    <location>
        <begin position="297"/>
        <end position="319"/>
    </location>
</feature>
<dbReference type="PRINTS" id="PR00176">
    <property type="entry name" value="NANEUSMPORT"/>
</dbReference>
<gene>
    <name evidence="7" type="ORF">CYJ41_07305</name>
</gene>
<keyword evidence="3 6" id="KW-0812">Transmembrane</keyword>
<feature type="transmembrane region" description="Helical" evidence="6">
    <location>
        <begin position="247"/>
        <end position="270"/>
    </location>
</feature>
<keyword evidence="2" id="KW-0813">Transport</keyword>
<feature type="transmembrane region" description="Helical" evidence="6">
    <location>
        <begin position="340"/>
        <end position="360"/>
    </location>
</feature>
<evidence type="ECO:0000256" key="2">
    <source>
        <dbReference type="ARBA" id="ARBA00022448"/>
    </source>
</evidence>
<sequence>MNEKFSKIGFILAVAGSAVGLGNAWKFPTLVGQNGGSAFIVLYLLLTFLVSFVIFLGEIAIGKISEKDAVGAFESLAPKNKNLWKFAGFCIIGAILIFSFYSVIMGWILKYVVTSIYFLPNSMKESEEIFNSLLTKDLGTSIFYFTIAVLMSFYVVSKGVKSGIERLNIWMMPALFIFLIIMLIYSMNMNGFLDSAKFMLMPDFTKLNKDSILSALGLAFFTLSLGVGTIITYAASLPNKTNLLTSSLSIVFINILIGIMMGLIVFTFIFEYGGNPAQEGPGLVFISLITLFSKLGFIGNLFAAMFFISLLFAALTSAVSMIEPSALFLINNYKFSRKKALKCIFVFVYIMGILCILSYQSVTSDSLTFFGKSFFDCLDYLTSNLMMPTTGIIVAIFVGFVMKKQSLYALFGLYMGRKLFLIWYFLLRFIAPVAVVIIMVNQLFFS</sequence>
<dbReference type="EMBL" id="PKHU01000006">
    <property type="protein sequence ID" value="PKZ28901.1"/>
    <property type="molecule type" value="Genomic_DNA"/>
</dbReference>
<keyword evidence="4 6" id="KW-1133">Transmembrane helix</keyword>
<name>A0A2I1N956_9BACT</name>
<dbReference type="Proteomes" id="UP000234639">
    <property type="component" value="Unassembled WGS sequence"/>
</dbReference>
<evidence type="ECO:0000313" key="7">
    <source>
        <dbReference type="EMBL" id="PKZ28901.1"/>
    </source>
</evidence>
<dbReference type="PROSITE" id="PS50267">
    <property type="entry name" value="NA_NEUROTRAN_SYMP_3"/>
    <property type="match status" value="1"/>
</dbReference>
<comment type="caution">
    <text evidence="7">The sequence shown here is derived from an EMBL/GenBank/DDBJ whole genome shotgun (WGS) entry which is preliminary data.</text>
</comment>
<evidence type="ECO:0000256" key="4">
    <source>
        <dbReference type="ARBA" id="ARBA00022989"/>
    </source>
</evidence>
<feature type="transmembrane region" description="Helical" evidence="6">
    <location>
        <begin position="40"/>
        <end position="62"/>
    </location>
</feature>
<dbReference type="PANTHER" id="PTHR42948:SF1">
    <property type="entry name" value="TRANSPORTER"/>
    <property type="match status" value="1"/>
</dbReference>
<dbReference type="InterPro" id="IPR000175">
    <property type="entry name" value="Na/ntran_symport"/>
</dbReference>
<dbReference type="PANTHER" id="PTHR42948">
    <property type="entry name" value="TRANSPORTER"/>
    <property type="match status" value="1"/>
</dbReference>
<keyword evidence="5 6" id="KW-0472">Membrane</keyword>
<feature type="transmembrane region" description="Helical" evidence="6">
    <location>
        <begin position="169"/>
        <end position="192"/>
    </location>
</feature>
<proteinExistence type="predicted"/>
<evidence type="ECO:0000256" key="3">
    <source>
        <dbReference type="ARBA" id="ARBA00022692"/>
    </source>
</evidence>
<comment type="subcellular location">
    <subcellularLocation>
        <location evidence="1">Membrane</location>
        <topology evidence="1">Multi-pass membrane protein</topology>
    </subcellularLocation>
</comment>
<feature type="transmembrane region" description="Helical" evidence="6">
    <location>
        <begin position="138"/>
        <end position="157"/>
    </location>
</feature>
<feature type="transmembrane region" description="Helical" evidence="6">
    <location>
        <begin position="83"/>
        <end position="109"/>
    </location>
</feature>
<dbReference type="AlphaFoldDB" id="A0A2I1N956"/>
<dbReference type="InterPro" id="IPR047218">
    <property type="entry name" value="YocR/YhdH-like"/>
</dbReference>
<dbReference type="SUPFAM" id="SSF161070">
    <property type="entry name" value="SNF-like"/>
    <property type="match status" value="1"/>
</dbReference>
<evidence type="ECO:0000313" key="8">
    <source>
        <dbReference type="Proteomes" id="UP000234639"/>
    </source>
</evidence>
<dbReference type="Pfam" id="PF00209">
    <property type="entry name" value="SNF"/>
    <property type="match status" value="2"/>
</dbReference>
<dbReference type="NCBIfam" id="NF037979">
    <property type="entry name" value="Na_transp"/>
    <property type="match status" value="1"/>
</dbReference>
<dbReference type="GO" id="GO:0016020">
    <property type="term" value="C:membrane"/>
    <property type="evidence" value="ECO:0007669"/>
    <property type="project" value="UniProtKB-SubCell"/>
</dbReference>
<dbReference type="InterPro" id="IPR037272">
    <property type="entry name" value="SNS_sf"/>
</dbReference>
<organism evidence="7 8">
    <name type="scientific">Campylobacter ureolyticus</name>
    <dbReference type="NCBI Taxonomy" id="827"/>
    <lineage>
        <taxon>Bacteria</taxon>
        <taxon>Pseudomonadati</taxon>
        <taxon>Campylobacterota</taxon>
        <taxon>Epsilonproteobacteria</taxon>
        <taxon>Campylobacterales</taxon>
        <taxon>Campylobacteraceae</taxon>
        <taxon>Campylobacter</taxon>
    </lineage>
</organism>
<feature type="transmembrane region" description="Helical" evidence="6">
    <location>
        <begin position="421"/>
        <end position="445"/>
    </location>
</feature>
<reference evidence="7 8" key="1">
    <citation type="submission" date="2017-12" db="EMBL/GenBank/DDBJ databases">
        <title>Phylogenetic diversity of female urinary microbiome.</title>
        <authorList>
            <person name="Thomas-White K."/>
            <person name="Wolfe A.J."/>
        </authorList>
    </citation>
    <scope>NUCLEOTIDE SEQUENCE [LARGE SCALE GENOMIC DNA]</scope>
    <source>
        <strain evidence="7 8">UMB0112</strain>
    </source>
</reference>
<evidence type="ECO:0000256" key="1">
    <source>
        <dbReference type="ARBA" id="ARBA00004141"/>
    </source>
</evidence>
<feature type="transmembrane region" description="Helical" evidence="6">
    <location>
        <begin position="380"/>
        <end position="401"/>
    </location>
</feature>
<evidence type="ECO:0000256" key="5">
    <source>
        <dbReference type="ARBA" id="ARBA00023136"/>
    </source>
</evidence>
<feature type="transmembrane region" description="Helical" evidence="6">
    <location>
        <begin position="212"/>
        <end position="235"/>
    </location>
</feature>
<dbReference type="RefSeq" id="WP_101637591.1">
    <property type="nucleotide sequence ID" value="NZ_PKHU01000006.1"/>
</dbReference>
<accession>A0A2I1N956</accession>
<protein>
    <submittedName>
        <fullName evidence="7">Sodium-dependent transporter</fullName>
    </submittedName>
</protein>
<dbReference type="CDD" id="cd10336">
    <property type="entry name" value="SLC6sbd_Tyt1-Like"/>
    <property type="match status" value="1"/>
</dbReference>
<evidence type="ECO:0000256" key="6">
    <source>
        <dbReference type="SAM" id="Phobius"/>
    </source>
</evidence>